<evidence type="ECO:0000256" key="4">
    <source>
        <dbReference type="ARBA" id="ARBA00022723"/>
    </source>
</evidence>
<keyword evidence="9" id="KW-0812">Transmembrane</keyword>
<dbReference type="InterPro" id="IPR036396">
    <property type="entry name" value="Cyt_P450_sf"/>
</dbReference>
<gene>
    <name evidence="10" type="ORF">NPX13_g1939</name>
</gene>
<name>A0A9W8TP69_9PEZI</name>
<dbReference type="PRINTS" id="PR00385">
    <property type="entry name" value="P450"/>
</dbReference>
<keyword evidence="5 8" id="KW-0560">Oxidoreductase</keyword>
<proteinExistence type="inferred from homology"/>
<reference evidence="10" key="1">
    <citation type="submission" date="2022-07" db="EMBL/GenBank/DDBJ databases">
        <title>Genome Sequence of Xylaria arbuscula.</title>
        <authorList>
            <person name="Buettner E."/>
        </authorList>
    </citation>
    <scope>NUCLEOTIDE SEQUENCE</scope>
    <source>
        <strain evidence="10">VT107</strain>
    </source>
</reference>
<comment type="caution">
    <text evidence="10">The sequence shown here is derived from an EMBL/GenBank/DDBJ whole genome shotgun (WGS) entry which is preliminary data.</text>
</comment>
<dbReference type="EMBL" id="JANPWZ010000189">
    <property type="protein sequence ID" value="KAJ3578632.1"/>
    <property type="molecule type" value="Genomic_DNA"/>
</dbReference>
<dbReference type="Pfam" id="PF00067">
    <property type="entry name" value="p450"/>
    <property type="match status" value="1"/>
</dbReference>
<dbReference type="GO" id="GO:0016705">
    <property type="term" value="F:oxidoreductase activity, acting on paired donors, with incorporation or reduction of molecular oxygen"/>
    <property type="evidence" value="ECO:0007669"/>
    <property type="project" value="InterPro"/>
</dbReference>
<sequence length="496" mass="55900">MDNLKPIKLRDVGLYQAAGIACAAAMLVILIRRLFFDRLAKIPGPWYAKWTTIPFKIKSVAGTGPIFVDELHKKYGPVVRIGPSEVDVSDITAAKKIHRVKADFVKTDWYEGLGYTRMNVINTQSVDVHRRHRKLLTQPMSEGSLKAMEPQVEEKVRLTIQKMGEEMKTRSAVDIFKWWMFMTADVIGQLTFGETFYMLENGQVNSYIEDIRLIGAMTSIVTQLSGLMPIVYPIPLPGIGKSVKAMNGRMRDRASLKLQALRNEVESKGNKTPLLFTKVLQGLTLDGEALTEHEVIDNAEAYIIAGSDTTSNTLTYVTWALCSHAELRDRLVKELEMLPANFTNEDLKLLPFLNNCITEALRRFPVVPGGLPRYVPKEGTELAGYWLPGGTTVMTQTFSLHRNPEVFPNPDEYDPTRWENPTKEMKDSMMPFGGGSRICIGMHLAYMELRLGIAHFFRAFPHARVSTLEGMSEVDMKQALYFIASPQHHRCLIEAA</sequence>
<dbReference type="PANTHER" id="PTHR24305:SF96">
    <property type="entry name" value="CYTOCHROME P450 MONOOXYGENASE STCB-RELATED"/>
    <property type="match status" value="1"/>
</dbReference>
<dbReference type="PRINTS" id="PR00463">
    <property type="entry name" value="EP450I"/>
</dbReference>
<evidence type="ECO:0000256" key="7">
    <source>
        <dbReference type="PIRSR" id="PIRSR602401-1"/>
    </source>
</evidence>
<accession>A0A9W8TP69</accession>
<evidence type="ECO:0008006" key="12">
    <source>
        <dbReference type="Google" id="ProtNLM"/>
    </source>
</evidence>
<dbReference type="Proteomes" id="UP001148614">
    <property type="component" value="Unassembled WGS sequence"/>
</dbReference>
<evidence type="ECO:0000256" key="1">
    <source>
        <dbReference type="ARBA" id="ARBA00001971"/>
    </source>
</evidence>
<evidence type="ECO:0000256" key="9">
    <source>
        <dbReference type="SAM" id="Phobius"/>
    </source>
</evidence>
<evidence type="ECO:0000256" key="2">
    <source>
        <dbReference type="ARBA" id="ARBA00010617"/>
    </source>
</evidence>
<dbReference type="CDD" id="cd11059">
    <property type="entry name" value="CYP_fungal"/>
    <property type="match status" value="1"/>
</dbReference>
<keyword evidence="3 7" id="KW-0349">Heme</keyword>
<dbReference type="InterPro" id="IPR001128">
    <property type="entry name" value="Cyt_P450"/>
</dbReference>
<dbReference type="InterPro" id="IPR017972">
    <property type="entry name" value="Cyt_P450_CS"/>
</dbReference>
<dbReference type="AlphaFoldDB" id="A0A9W8TP69"/>
<dbReference type="InterPro" id="IPR050121">
    <property type="entry name" value="Cytochrome_P450_monoxygenase"/>
</dbReference>
<feature type="transmembrane region" description="Helical" evidence="9">
    <location>
        <begin position="12"/>
        <end position="31"/>
    </location>
</feature>
<evidence type="ECO:0000313" key="11">
    <source>
        <dbReference type="Proteomes" id="UP001148614"/>
    </source>
</evidence>
<dbReference type="GO" id="GO:0005506">
    <property type="term" value="F:iron ion binding"/>
    <property type="evidence" value="ECO:0007669"/>
    <property type="project" value="InterPro"/>
</dbReference>
<keyword evidence="9" id="KW-0472">Membrane</keyword>
<evidence type="ECO:0000313" key="10">
    <source>
        <dbReference type="EMBL" id="KAJ3578632.1"/>
    </source>
</evidence>
<evidence type="ECO:0000256" key="8">
    <source>
        <dbReference type="RuleBase" id="RU000461"/>
    </source>
</evidence>
<keyword evidence="11" id="KW-1185">Reference proteome</keyword>
<organism evidence="10 11">
    <name type="scientific">Xylaria arbuscula</name>
    <dbReference type="NCBI Taxonomy" id="114810"/>
    <lineage>
        <taxon>Eukaryota</taxon>
        <taxon>Fungi</taxon>
        <taxon>Dikarya</taxon>
        <taxon>Ascomycota</taxon>
        <taxon>Pezizomycotina</taxon>
        <taxon>Sordariomycetes</taxon>
        <taxon>Xylariomycetidae</taxon>
        <taxon>Xylariales</taxon>
        <taxon>Xylariaceae</taxon>
        <taxon>Xylaria</taxon>
    </lineage>
</organism>
<keyword evidence="4 7" id="KW-0479">Metal-binding</keyword>
<keyword evidence="8" id="KW-0503">Monooxygenase</keyword>
<dbReference type="InterPro" id="IPR002401">
    <property type="entry name" value="Cyt_P450_E_grp-I"/>
</dbReference>
<evidence type="ECO:0000256" key="3">
    <source>
        <dbReference type="ARBA" id="ARBA00022617"/>
    </source>
</evidence>
<keyword evidence="6 7" id="KW-0408">Iron</keyword>
<dbReference type="PROSITE" id="PS51257">
    <property type="entry name" value="PROKAR_LIPOPROTEIN"/>
    <property type="match status" value="1"/>
</dbReference>
<dbReference type="VEuPathDB" id="FungiDB:F4678DRAFT_315370"/>
<feature type="binding site" description="axial binding residue" evidence="7">
    <location>
        <position position="439"/>
    </location>
    <ligand>
        <name>heme</name>
        <dbReference type="ChEBI" id="CHEBI:30413"/>
    </ligand>
    <ligandPart>
        <name>Fe</name>
        <dbReference type="ChEBI" id="CHEBI:18248"/>
    </ligandPart>
</feature>
<dbReference type="SUPFAM" id="SSF48264">
    <property type="entry name" value="Cytochrome P450"/>
    <property type="match status" value="1"/>
</dbReference>
<comment type="similarity">
    <text evidence="2 8">Belongs to the cytochrome P450 family.</text>
</comment>
<comment type="cofactor">
    <cofactor evidence="1 7">
        <name>heme</name>
        <dbReference type="ChEBI" id="CHEBI:30413"/>
    </cofactor>
</comment>
<dbReference type="PANTHER" id="PTHR24305">
    <property type="entry name" value="CYTOCHROME P450"/>
    <property type="match status" value="1"/>
</dbReference>
<dbReference type="GO" id="GO:0020037">
    <property type="term" value="F:heme binding"/>
    <property type="evidence" value="ECO:0007669"/>
    <property type="project" value="InterPro"/>
</dbReference>
<keyword evidence="9" id="KW-1133">Transmembrane helix</keyword>
<dbReference type="PROSITE" id="PS00086">
    <property type="entry name" value="CYTOCHROME_P450"/>
    <property type="match status" value="1"/>
</dbReference>
<dbReference type="Gene3D" id="1.10.630.10">
    <property type="entry name" value="Cytochrome P450"/>
    <property type="match status" value="1"/>
</dbReference>
<dbReference type="GO" id="GO:0004497">
    <property type="term" value="F:monooxygenase activity"/>
    <property type="evidence" value="ECO:0007669"/>
    <property type="project" value="UniProtKB-KW"/>
</dbReference>
<protein>
    <recommendedName>
        <fullName evidence="12">Cytochrome P450</fullName>
    </recommendedName>
</protein>
<evidence type="ECO:0000256" key="5">
    <source>
        <dbReference type="ARBA" id="ARBA00023002"/>
    </source>
</evidence>
<evidence type="ECO:0000256" key="6">
    <source>
        <dbReference type="ARBA" id="ARBA00023004"/>
    </source>
</evidence>